<name>A0ABV0XNL0_9TELE</name>
<accession>A0ABV0XNL0</accession>
<evidence type="ECO:0000313" key="2">
    <source>
        <dbReference type="Proteomes" id="UP001469553"/>
    </source>
</evidence>
<dbReference type="EMBL" id="JAHRIP010009757">
    <property type="protein sequence ID" value="MEQ2283047.1"/>
    <property type="molecule type" value="Genomic_DNA"/>
</dbReference>
<gene>
    <name evidence="1" type="ORF">AMECASPLE_007056</name>
</gene>
<comment type="caution">
    <text evidence="1">The sequence shown here is derived from an EMBL/GenBank/DDBJ whole genome shotgun (WGS) entry which is preliminary data.</text>
</comment>
<dbReference type="Proteomes" id="UP001469553">
    <property type="component" value="Unassembled WGS sequence"/>
</dbReference>
<proteinExistence type="predicted"/>
<sequence length="100" mass="11064">MPPLIKTSVSRVEVKESPFKSGCTDLRVFPQSDGSHMWKVDMGSDRQSSLMLHFLLQSPIKGLHTRAPLNTEAPSHAYIHPSNDTCRLSMMASLPQLMGA</sequence>
<protein>
    <submittedName>
        <fullName evidence="1">Uncharacterized protein</fullName>
    </submittedName>
</protein>
<reference evidence="1 2" key="1">
    <citation type="submission" date="2021-06" db="EMBL/GenBank/DDBJ databases">
        <authorList>
            <person name="Palmer J.M."/>
        </authorList>
    </citation>
    <scope>NUCLEOTIDE SEQUENCE [LARGE SCALE GENOMIC DNA]</scope>
    <source>
        <strain evidence="1 2">AS_MEX2019</strain>
        <tissue evidence="1">Muscle</tissue>
    </source>
</reference>
<keyword evidence="2" id="KW-1185">Reference proteome</keyword>
<organism evidence="1 2">
    <name type="scientific">Ameca splendens</name>
    <dbReference type="NCBI Taxonomy" id="208324"/>
    <lineage>
        <taxon>Eukaryota</taxon>
        <taxon>Metazoa</taxon>
        <taxon>Chordata</taxon>
        <taxon>Craniata</taxon>
        <taxon>Vertebrata</taxon>
        <taxon>Euteleostomi</taxon>
        <taxon>Actinopterygii</taxon>
        <taxon>Neopterygii</taxon>
        <taxon>Teleostei</taxon>
        <taxon>Neoteleostei</taxon>
        <taxon>Acanthomorphata</taxon>
        <taxon>Ovalentaria</taxon>
        <taxon>Atherinomorphae</taxon>
        <taxon>Cyprinodontiformes</taxon>
        <taxon>Goodeidae</taxon>
        <taxon>Ameca</taxon>
    </lineage>
</organism>
<evidence type="ECO:0000313" key="1">
    <source>
        <dbReference type="EMBL" id="MEQ2283047.1"/>
    </source>
</evidence>